<dbReference type="InterPro" id="IPR010985">
    <property type="entry name" value="Ribbon_hlx_hlx"/>
</dbReference>
<dbReference type="Gene3D" id="1.10.1220.10">
    <property type="entry name" value="Met repressor-like"/>
    <property type="match status" value="1"/>
</dbReference>
<dbReference type="Pfam" id="PF22513">
    <property type="entry name" value="FitA-like_RHH"/>
    <property type="match status" value="1"/>
</dbReference>
<dbReference type="InterPro" id="IPR013321">
    <property type="entry name" value="Arc_rbn_hlx_hlx"/>
</dbReference>
<reference evidence="2" key="1">
    <citation type="submission" date="2022-12" db="EMBL/GenBank/DDBJ databases">
        <title>Reference genome sequencing for broad-spectrum identification of bacterial and archaeal isolates by mass spectrometry.</title>
        <authorList>
            <person name="Sekiguchi Y."/>
            <person name="Tourlousse D.M."/>
        </authorList>
    </citation>
    <scope>NUCLEOTIDE SEQUENCE</scope>
    <source>
        <strain evidence="2">LLR39Z86</strain>
    </source>
</reference>
<dbReference type="Proteomes" id="UP001144313">
    <property type="component" value="Unassembled WGS sequence"/>
</dbReference>
<dbReference type="AlphaFoldDB" id="A0A9W6G8H9"/>
<sequence length="101" mass="11257">MVTLTEAKPAKSEPDTRAMSIRGIRPDVYERLRVRAAEHGQSMEAEVREILEAAAERPVDQELEPENFADLIRRRFASSGGLADLMVPSRKDPSKLVPLGE</sequence>
<feature type="domain" description="Antitoxin FitA-like ribbon-helix-helix" evidence="1">
    <location>
        <begin position="19"/>
        <end position="55"/>
    </location>
</feature>
<dbReference type="GO" id="GO:0006355">
    <property type="term" value="P:regulation of DNA-templated transcription"/>
    <property type="evidence" value="ECO:0007669"/>
    <property type="project" value="InterPro"/>
</dbReference>
<evidence type="ECO:0000313" key="3">
    <source>
        <dbReference type="Proteomes" id="UP001144313"/>
    </source>
</evidence>
<accession>A0A9W6G8H9</accession>
<keyword evidence="3" id="KW-1185">Reference proteome</keyword>
<dbReference type="InterPro" id="IPR053853">
    <property type="entry name" value="FitA-like_RHH"/>
</dbReference>
<dbReference type="SUPFAM" id="SSF47598">
    <property type="entry name" value="Ribbon-helix-helix"/>
    <property type="match status" value="1"/>
</dbReference>
<protein>
    <recommendedName>
        <fullName evidence="1">Antitoxin FitA-like ribbon-helix-helix domain-containing protein</fullName>
    </recommendedName>
</protein>
<comment type="caution">
    <text evidence="2">The sequence shown here is derived from an EMBL/GenBank/DDBJ whole genome shotgun (WGS) entry which is preliminary data.</text>
</comment>
<name>A0A9W6G8H9_9ACTN</name>
<evidence type="ECO:0000259" key="1">
    <source>
        <dbReference type="Pfam" id="PF22513"/>
    </source>
</evidence>
<organism evidence="2 3">
    <name type="scientific">Glycomyces algeriensis</name>
    <dbReference type="NCBI Taxonomy" id="256037"/>
    <lineage>
        <taxon>Bacteria</taxon>
        <taxon>Bacillati</taxon>
        <taxon>Actinomycetota</taxon>
        <taxon>Actinomycetes</taxon>
        <taxon>Glycomycetales</taxon>
        <taxon>Glycomycetaceae</taxon>
        <taxon>Glycomyces</taxon>
    </lineage>
</organism>
<proteinExistence type="predicted"/>
<dbReference type="EMBL" id="BSDT01000001">
    <property type="protein sequence ID" value="GLI42219.1"/>
    <property type="molecule type" value="Genomic_DNA"/>
</dbReference>
<evidence type="ECO:0000313" key="2">
    <source>
        <dbReference type="EMBL" id="GLI42219.1"/>
    </source>
</evidence>
<gene>
    <name evidence="2" type="ORF">GALLR39Z86_20690</name>
</gene>